<dbReference type="AlphaFoldDB" id="A0A6C0F8S4"/>
<evidence type="ECO:0000313" key="2">
    <source>
        <dbReference type="EMBL" id="QHT37261.1"/>
    </source>
</evidence>
<name>A0A6C0F8S4_9ZZZZ</name>
<dbReference type="EMBL" id="MN738791">
    <property type="protein sequence ID" value="QHT37261.1"/>
    <property type="molecule type" value="Genomic_DNA"/>
</dbReference>
<sequence length="423" mass="48917">MNIESNDLPTNFLNSESDIQLEIIKLGTFIYFNGYRLFNIDTINNERNSLEQSYNLLNEQLSKNFNKIIESEKEQLTTYYTNLQCEIKKSFEKQLESQLSNHQFLLSQLKSENDELKIKNSQLFEEFKESSRLAGKIESLLGKKNDVHNAAKGDFGESLVQTQISYFYPQSTMDDVSGDTAKGDLLWKLLDDSFKCLIEVKNVQYVRRNDVEKFERDLKINLNNDTCNCGLFVSLKTDAIQSKGCFHFEFFEGVPVIYVSNIIQNTNILRIACEILIDVQQMMSKYKETNVLKKDEIKESFQNLVSSILPLLLHSSKNISGMKQSCEDLLQSIKIQESNINQIIHTTLNAQNAHSWMASTSSNNMQNTKKDVIINAIIEFYRNNNTFPNKNQLKDYANSTWFRGENKLDNLIRQAKQLLNMIQ</sequence>
<proteinExistence type="predicted"/>
<feature type="coiled-coil region" evidence="1">
    <location>
        <begin position="92"/>
        <end position="126"/>
    </location>
</feature>
<accession>A0A6C0F8S4</accession>
<protein>
    <submittedName>
        <fullName evidence="2">Uncharacterized protein</fullName>
    </submittedName>
</protein>
<keyword evidence="1" id="KW-0175">Coiled coil</keyword>
<evidence type="ECO:0000256" key="1">
    <source>
        <dbReference type="SAM" id="Coils"/>
    </source>
</evidence>
<organism evidence="2">
    <name type="scientific">viral metagenome</name>
    <dbReference type="NCBI Taxonomy" id="1070528"/>
    <lineage>
        <taxon>unclassified sequences</taxon>
        <taxon>metagenomes</taxon>
        <taxon>organismal metagenomes</taxon>
    </lineage>
</organism>
<reference evidence="2" key="1">
    <citation type="journal article" date="2020" name="Nature">
        <title>Giant virus diversity and host interactions through global metagenomics.</title>
        <authorList>
            <person name="Schulz F."/>
            <person name="Roux S."/>
            <person name="Paez-Espino D."/>
            <person name="Jungbluth S."/>
            <person name="Walsh D.A."/>
            <person name="Denef V.J."/>
            <person name="McMahon K.D."/>
            <person name="Konstantinidis K.T."/>
            <person name="Eloe-Fadrosh E.A."/>
            <person name="Kyrpides N.C."/>
            <person name="Woyke T."/>
        </authorList>
    </citation>
    <scope>NUCLEOTIDE SEQUENCE</scope>
    <source>
        <strain evidence="2">GVMAG-S-ERX555967-131</strain>
    </source>
</reference>